<dbReference type="PRINTS" id="PR01185">
    <property type="entry name" value="INTEGRINA"/>
</dbReference>
<evidence type="ECO:0000256" key="3">
    <source>
        <dbReference type="SAM" id="SignalP"/>
    </source>
</evidence>
<gene>
    <name evidence="4" type="ORF">Cvel_2175.t2</name>
</gene>
<dbReference type="InterPro" id="IPR028994">
    <property type="entry name" value="Integrin_alpha_N"/>
</dbReference>
<accession>A0A0K6SBA5</accession>
<reference evidence="4" key="1">
    <citation type="submission" date="2014-11" db="EMBL/GenBank/DDBJ databases">
        <title>Molecular phylogeny of cliff fern family Woodsiaceae with morphological implications.</title>
        <authorList>
            <person name="Shao Y.-Z."/>
            <person name="Wei R."/>
            <person name="Zhang X.-C."/>
        </authorList>
    </citation>
    <scope>NUCLEOTIDE SEQUENCE</scope>
</reference>
<dbReference type="VEuPathDB" id="CryptoDB:Cvel_2175"/>
<dbReference type="Gene3D" id="2.130.10.130">
    <property type="entry name" value="Integrin alpha, N-terminal"/>
    <property type="match status" value="1"/>
</dbReference>
<dbReference type="InterPro" id="IPR000413">
    <property type="entry name" value="Integrin_alpha"/>
</dbReference>
<dbReference type="InterPro" id="IPR024881">
    <property type="entry name" value="Tip"/>
</dbReference>
<dbReference type="Pfam" id="PF01839">
    <property type="entry name" value="FG-GAP"/>
    <property type="match status" value="1"/>
</dbReference>
<dbReference type="SUPFAM" id="SSF69318">
    <property type="entry name" value="Integrin alpha N-terminal domain"/>
    <property type="match status" value="1"/>
</dbReference>
<protein>
    <recommendedName>
        <fullName evidence="5">Integrin alpha-2 domain-containing protein</fullName>
    </recommendedName>
</protein>
<evidence type="ECO:0000256" key="2">
    <source>
        <dbReference type="ARBA" id="ARBA00023180"/>
    </source>
</evidence>
<dbReference type="EMBL" id="CDMZ01005787">
    <property type="protein sequence ID" value="CUC10845.1"/>
    <property type="molecule type" value="Genomic_DNA"/>
</dbReference>
<dbReference type="InterPro" id="IPR013517">
    <property type="entry name" value="FG-GAP"/>
</dbReference>
<sequence>MRLCLTAQVLACTVLAVAALADTSVGAPPEEIPVEGKSESPIPKEAPRRQLWDATTVLSSSYLTGANGFYIAGTTASGFLGRGSSTAGDVNNDGVDDMIISEDDPNSSSNAGEAYLIFGKSSWSASVTVSALSGSDGVIFTGKASGDKMGRGSANLGDVNGDGIDDLILGAHLNGQAW</sequence>
<dbReference type="PhylomeDB" id="A0A0K6SBA5"/>
<evidence type="ECO:0008006" key="5">
    <source>
        <dbReference type="Google" id="ProtNLM"/>
    </source>
</evidence>
<feature type="signal peptide" evidence="3">
    <location>
        <begin position="1"/>
        <end position="19"/>
    </location>
</feature>
<proteinExistence type="predicted"/>
<evidence type="ECO:0000313" key="4">
    <source>
        <dbReference type="EMBL" id="CUC10845.1"/>
    </source>
</evidence>
<dbReference type="PANTHER" id="PTHR13412">
    <property type="entry name" value="T-CELL IMMUNOMODULATORY PROTEIN HOMOLOG"/>
    <property type="match status" value="1"/>
</dbReference>
<dbReference type="PANTHER" id="PTHR13412:SF0">
    <property type="entry name" value="T-CELL IMMUNOMODULATORY PROTEIN"/>
    <property type="match status" value="1"/>
</dbReference>
<dbReference type="AlphaFoldDB" id="A0A0K6SBA5"/>
<name>A0A0K6SBA5_9ALVE</name>
<feature type="chain" id="PRO_5005508329" description="Integrin alpha-2 domain-containing protein" evidence="3">
    <location>
        <begin position="20"/>
        <end position="178"/>
    </location>
</feature>
<evidence type="ECO:0000256" key="1">
    <source>
        <dbReference type="ARBA" id="ARBA00022729"/>
    </source>
</evidence>
<keyword evidence="1 3" id="KW-0732">Signal</keyword>
<dbReference type="GO" id="GO:0008305">
    <property type="term" value="C:integrin complex"/>
    <property type="evidence" value="ECO:0007669"/>
    <property type="project" value="InterPro"/>
</dbReference>
<dbReference type="GO" id="GO:0007155">
    <property type="term" value="P:cell adhesion"/>
    <property type="evidence" value="ECO:0007669"/>
    <property type="project" value="InterPro"/>
</dbReference>
<keyword evidence="2" id="KW-0325">Glycoprotein</keyword>
<organism evidence="4">
    <name type="scientific">Chromera velia CCMP2878</name>
    <dbReference type="NCBI Taxonomy" id="1169474"/>
    <lineage>
        <taxon>Eukaryota</taxon>
        <taxon>Sar</taxon>
        <taxon>Alveolata</taxon>
        <taxon>Colpodellida</taxon>
        <taxon>Chromeraceae</taxon>
        <taxon>Chromera</taxon>
    </lineage>
</organism>